<protein>
    <submittedName>
        <fullName evidence="2">Uncharacterized protein</fullName>
    </submittedName>
</protein>
<keyword evidence="3" id="KW-1185">Reference proteome</keyword>
<accession>A0A0V0T4U2</accession>
<dbReference type="AlphaFoldDB" id="A0A0V0T4U2"/>
<reference evidence="2 3" key="1">
    <citation type="submission" date="2015-01" db="EMBL/GenBank/DDBJ databases">
        <title>Evolution of Trichinella species and genotypes.</title>
        <authorList>
            <person name="Korhonen P.K."/>
            <person name="Edoardo P."/>
            <person name="Giuseppe L.R."/>
            <person name="Gasser R.B."/>
        </authorList>
    </citation>
    <scope>NUCLEOTIDE SEQUENCE [LARGE SCALE GENOMIC DNA]</scope>
    <source>
        <strain evidence="2">ISS417</strain>
    </source>
</reference>
<dbReference type="Proteomes" id="UP000055048">
    <property type="component" value="Unassembled WGS sequence"/>
</dbReference>
<sequence>MKGATPNKLVKGVTANQMSIIGIETEPAECNATGYTSGTIPLRNGQSHLLKVDPASTGTCAMRLSPECNATGFTSGSTPLRNGQGHLFKVDPVSTETCAMRLSRRGPPFKGRGARGGAGAVELGLTLFPRRQASGTATGVASCSVTHRTPAHHPISHSS</sequence>
<dbReference type="EMBL" id="JYDJ01000646">
    <property type="protein sequence ID" value="KRX34042.1"/>
    <property type="molecule type" value="Genomic_DNA"/>
</dbReference>
<gene>
    <name evidence="2" type="ORF">T05_16211</name>
</gene>
<feature type="compositionally biased region" description="Polar residues" evidence="1">
    <location>
        <begin position="136"/>
        <end position="147"/>
    </location>
</feature>
<evidence type="ECO:0000313" key="3">
    <source>
        <dbReference type="Proteomes" id="UP000055048"/>
    </source>
</evidence>
<evidence type="ECO:0000313" key="2">
    <source>
        <dbReference type="EMBL" id="KRX34042.1"/>
    </source>
</evidence>
<name>A0A0V0T4U2_9BILA</name>
<proteinExistence type="predicted"/>
<feature type="region of interest" description="Disordered" evidence="1">
    <location>
        <begin position="136"/>
        <end position="159"/>
    </location>
</feature>
<organism evidence="2 3">
    <name type="scientific">Trichinella murrelli</name>
    <dbReference type="NCBI Taxonomy" id="144512"/>
    <lineage>
        <taxon>Eukaryota</taxon>
        <taxon>Metazoa</taxon>
        <taxon>Ecdysozoa</taxon>
        <taxon>Nematoda</taxon>
        <taxon>Enoplea</taxon>
        <taxon>Dorylaimia</taxon>
        <taxon>Trichinellida</taxon>
        <taxon>Trichinellidae</taxon>
        <taxon>Trichinella</taxon>
    </lineage>
</organism>
<comment type="caution">
    <text evidence="2">The sequence shown here is derived from an EMBL/GenBank/DDBJ whole genome shotgun (WGS) entry which is preliminary data.</text>
</comment>
<feature type="compositionally biased region" description="Basic residues" evidence="1">
    <location>
        <begin position="149"/>
        <end position="159"/>
    </location>
</feature>
<evidence type="ECO:0000256" key="1">
    <source>
        <dbReference type="SAM" id="MobiDB-lite"/>
    </source>
</evidence>